<dbReference type="EMBL" id="BMWZ01000007">
    <property type="protein sequence ID" value="GGZ88801.1"/>
    <property type="molecule type" value="Genomic_DNA"/>
</dbReference>
<keyword evidence="3" id="KW-1185">Reference proteome</keyword>
<organism evidence="2 3">
    <name type="scientific">Algibacter mikhailovii</name>
    <dbReference type="NCBI Taxonomy" id="425498"/>
    <lineage>
        <taxon>Bacteria</taxon>
        <taxon>Pseudomonadati</taxon>
        <taxon>Bacteroidota</taxon>
        <taxon>Flavobacteriia</taxon>
        <taxon>Flavobacteriales</taxon>
        <taxon>Flavobacteriaceae</taxon>
        <taxon>Algibacter</taxon>
    </lineage>
</organism>
<gene>
    <name evidence="2" type="ORF">GCM10007028_28610</name>
</gene>
<dbReference type="InterPro" id="IPR044023">
    <property type="entry name" value="Ig_7"/>
</dbReference>
<feature type="domain" description="Ig-like" evidence="1">
    <location>
        <begin position="301"/>
        <end position="377"/>
    </location>
</feature>
<dbReference type="Proteomes" id="UP000636004">
    <property type="component" value="Unassembled WGS sequence"/>
</dbReference>
<dbReference type="InterPro" id="IPR026341">
    <property type="entry name" value="T9SS_type_B"/>
</dbReference>
<dbReference type="NCBIfam" id="TIGR04131">
    <property type="entry name" value="Bac_Flav_CTERM"/>
    <property type="match status" value="1"/>
</dbReference>
<evidence type="ECO:0000313" key="3">
    <source>
        <dbReference type="Proteomes" id="UP000636004"/>
    </source>
</evidence>
<dbReference type="RefSeq" id="WP_189361888.1">
    <property type="nucleotide sequence ID" value="NZ_BMWZ01000007.1"/>
</dbReference>
<proteinExistence type="predicted"/>
<reference evidence="2" key="2">
    <citation type="submission" date="2020-09" db="EMBL/GenBank/DDBJ databases">
        <authorList>
            <person name="Sun Q."/>
            <person name="Kim S."/>
        </authorList>
    </citation>
    <scope>NUCLEOTIDE SEQUENCE</scope>
    <source>
        <strain evidence="2">KCTC 12710</strain>
    </source>
</reference>
<dbReference type="Pfam" id="PF19081">
    <property type="entry name" value="Ig_7"/>
    <property type="match status" value="1"/>
</dbReference>
<evidence type="ECO:0000313" key="2">
    <source>
        <dbReference type="EMBL" id="GGZ88801.1"/>
    </source>
</evidence>
<name>A0A918R6A9_9FLAO</name>
<evidence type="ECO:0000259" key="1">
    <source>
        <dbReference type="Pfam" id="PF19081"/>
    </source>
</evidence>
<protein>
    <recommendedName>
        <fullName evidence="1">Ig-like domain-containing protein</fullName>
    </recommendedName>
</protein>
<comment type="caution">
    <text evidence="2">The sequence shown here is derived from an EMBL/GenBank/DDBJ whole genome shotgun (WGS) entry which is preliminary data.</text>
</comment>
<accession>A0A918R6A9</accession>
<sequence length="604" mass="66011">MYAQLGFCSGNSGDPIFVEDFGSGATTPLAPGITSYTYASGQPNDGFYNVSSNTNWFGWHDIDDHTGTSSNGRMLIVNADFTPGEFYQTAISGLCENTSYEFSSWMMNLTPTSSCGGNSIPINVKFEIWDNTNTNLLASGDTGNIFSSSSPRWGQYALVFQSLPGQTSIILKMLNNGVGGCGNDLALDDIVFKSCGDNVVIEDSSNVKIAEICQDELPYESVLTATPDNSIFDSHFYQWQESIDNVNWTDISGETNNTLITSPVNRTTYFRVKVAEALINVNNDSCNLLSETFEVRVVPLPDRPVSNGDLLICEDDATPLSVSVPSGVIVNWYDAAVGGRLLLQNSTTYKPTAAGTYYAEAETVNAACLSALRTALKLEYLETPLVEDEALTFCANTSTNLSANPENPSIVTSYLWSTGEVTETISVSSPGTYSVEVANNACVVTKTIALTEIDNPVIENVTSDGKDIVIKTANVGDFLYALDGRNFQLSNRFTYVDGGLYTIYVKHQDCSEVITTEYLHFYIPKYFTPNNDGENDYFDLSGIENYASSSVSIFDRYGKLLKSGGNGPFSWDGTFNGQRLSTSDYWYVIVIDNQKFTGHVTLKR</sequence>
<dbReference type="AlphaFoldDB" id="A0A918R6A9"/>
<reference evidence="2" key="1">
    <citation type="journal article" date="2014" name="Int. J. Syst. Evol. Microbiol.">
        <title>Complete genome sequence of Corynebacterium casei LMG S-19264T (=DSM 44701T), isolated from a smear-ripened cheese.</title>
        <authorList>
            <consortium name="US DOE Joint Genome Institute (JGI-PGF)"/>
            <person name="Walter F."/>
            <person name="Albersmeier A."/>
            <person name="Kalinowski J."/>
            <person name="Ruckert C."/>
        </authorList>
    </citation>
    <scope>NUCLEOTIDE SEQUENCE</scope>
    <source>
        <strain evidence="2">KCTC 12710</strain>
    </source>
</reference>
<dbReference type="Pfam" id="PF13585">
    <property type="entry name" value="CHU_C"/>
    <property type="match status" value="1"/>
</dbReference>